<evidence type="ECO:0000313" key="3">
    <source>
        <dbReference type="Proteomes" id="UP001438292"/>
    </source>
</evidence>
<sequence length="73" mass="8016">LGTASQPEHVLVALGYCAWEKDQLENELMENAWLTTPANSNILFQTPIADRWREAARSIGIDIHSIASDAGHA</sequence>
<dbReference type="PANTHER" id="PTHR30327:SF1">
    <property type="entry name" value="UPF0301 PROTEIN YQGE"/>
    <property type="match status" value="1"/>
</dbReference>
<dbReference type="RefSeq" id="WP_347788174.1">
    <property type="nucleotide sequence ID" value="NZ_JBDQQU010000389.1"/>
</dbReference>
<dbReference type="EMBL" id="JBDQQU010000389">
    <property type="protein sequence ID" value="MEO3957705.1"/>
    <property type="molecule type" value="Genomic_DNA"/>
</dbReference>
<dbReference type="InterPro" id="IPR003774">
    <property type="entry name" value="AlgH-like"/>
</dbReference>
<evidence type="ECO:0000313" key="2">
    <source>
        <dbReference type="EMBL" id="MEO3957705.1"/>
    </source>
</evidence>
<proteinExistence type="inferred from homology"/>
<evidence type="ECO:0000256" key="1">
    <source>
        <dbReference type="ARBA" id="ARBA00009600"/>
    </source>
</evidence>
<protein>
    <submittedName>
        <fullName evidence="2">YqgE/AlgH family protein</fullName>
    </submittedName>
</protein>
<organism evidence="2 3">
    <name type="scientific">Chromobacterium piscinae</name>
    <dbReference type="NCBI Taxonomy" id="686831"/>
    <lineage>
        <taxon>Bacteria</taxon>
        <taxon>Pseudomonadati</taxon>
        <taxon>Pseudomonadota</taxon>
        <taxon>Betaproteobacteria</taxon>
        <taxon>Neisseriales</taxon>
        <taxon>Chromobacteriaceae</taxon>
        <taxon>Chromobacterium</taxon>
    </lineage>
</organism>
<accession>A0ABV0HC80</accession>
<comment type="caution">
    <text evidence="2">The sequence shown here is derived from an EMBL/GenBank/DDBJ whole genome shotgun (WGS) entry which is preliminary data.</text>
</comment>
<name>A0ABV0HC80_9NEIS</name>
<dbReference type="SUPFAM" id="SSF143456">
    <property type="entry name" value="VC0467-like"/>
    <property type="match status" value="1"/>
</dbReference>
<reference evidence="2 3" key="1">
    <citation type="submission" date="2024-05" db="EMBL/GenBank/DDBJ databases">
        <authorList>
            <person name="De Oliveira J.P."/>
            <person name="Noriler S.A."/>
            <person name="De Oliveira A.G."/>
            <person name="Sipoli D.S."/>
        </authorList>
    </citation>
    <scope>NUCLEOTIDE SEQUENCE [LARGE SCALE GENOMIC DNA]</scope>
    <source>
        <strain evidence="2 3">LABIM186</strain>
    </source>
</reference>
<feature type="non-terminal residue" evidence="2">
    <location>
        <position position="1"/>
    </location>
</feature>
<comment type="similarity">
    <text evidence="1">Belongs to the UPF0301 (AlgH) family.</text>
</comment>
<dbReference type="Gene3D" id="3.40.1740.10">
    <property type="entry name" value="VC0467-like"/>
    <property type="match status" value="1"/>
</dbReference>
<dbReference type="Proteomes" id="UP001438292">
    <property type="component" value="Unassembled WGS sequence"/>
</dbReference>
<dbReference type="Pfam" id="PF02622">
    <property type="entry name" value="DUF179"/>
    <property type="match status" value="1"/>
</dbReference>
<dbReference type="PANTHER" id="PTHR30327">
    <property type="entry name" value="UNCHARACTERIZED PROTEIN YQGE"/>
    <property type="match status" value="1"/>
</dbReference>
<keyword evidence="3" id="KW-1185">Reference proteome</keyword>
<gene>
    <name evidence="2" type="ORF">ABH309_25000</name>
</gene>